<keyword evidence="3" id="KW-1185">Reference proteome</keyword>
<sequence length="92" mass="10827">MFHRLINVLKWPNSIILSFFASREWFILVVFQTFHALYILLIGRVLIMLIMLIICILLCFLLTFVFSNGLLIPFVTAVICRFTIWIICCGVW</sequence>
<keyword evidence="1" id="KW-1133">Transmembrane helix</keyword>
<dbReference type="EMBL" id="JAADJZ010000020">
    <property type="protein sequence ID" value="KAF2868114.1"/>
    <property type="molecule type" value="Genomic_DNA"/>
</dbReference>
<proteinExistence type="predicted"/>
<gene>
    <name evidence="2" type="ORF">BDV95DRAFT_580273</name>
</gene>
<dbReference type="Proteomes" id="UP000481861">
    <property type="component" value="Unassembled WGS sequence"/>
</dbReference>
<evidence type="ECO:0000313" key="3">
    <source>
        <dbReference type="Proteomes" id="UP000481861"/>
    </source>
</evidence>
<protein>
    <submittedName>
        <fullName evidence="2">Uncharacterized protein</fullName>
    </submittedName>
</protein>
<dbReference type="AlphaFoldDB" id="A0A7C8I189"/>
<evidence type="ECO:0000256" key="1">
    <source>
        <dbReference type="SAM" id="Phobius"/>
    </source>
</evidence>
<keyword evidence="1" id="KW-0472">Membrane</keyword>
<comment type="caution">
    <text evidence="2">The sequence shown here is derived from an EMBL/GenBank/DDBJ whole genome shotgun (WGS) entry which is preliminary data.</text>
</comment>
<organism evidence="2 3">
    <name type="scientific">Massariosphaeria phaeospora</name>
    <dbReference type="NCBI Taxonomy" id="100035"/>
    <lineage>
        <taxon>Eukaryota</taxon>
        <taxon>Fungi</taxon>
        <taxon>Dikarya</taxon>
        <taxon>Ascomycota</taxon>
        <taxon>Pezizomycotina</taxon>
        <taxon>Dothideomycetes</taxon>
        <taxon>Pleosporomycetidae</taxon>
        <taxon>Pleosporales</taxon>
        <taxon>Pleosporales incertae sedis</taxon>
        <taxon>Massariosphaeria</taxon>
    </lineage>
</organism>
<accession>A0A7C8I189</accession>
<reference evidence="2 3" key="1">
    <citation type="submission" date="2020-01" db="EMBL/GenBank/DDBJ databases">
        <authorList>
            <consortium name="DOE Joint Genome Institute"/>
            <person name="Haridas S."/>
            <person name="Albert R."/>
            <person name="Binder M."/>
            <person name="Bloem J."/>
            <person name="Labutti K."/>
            <person name="Salamov A."/>
            <person name="Andreopoulos B."/>
            <person name="Baker S.E."/>
            <person name="Barry K."/>
            <person name="Bills G."/>
            <person name="Bluhm B.H."/>
            <person name="Cannon C."/>
            <person name="Castanera R."/>
            <person name="Culley D.E."/>
            <person name="Daum C."/>
            <person name="Ezra D."/>
            <person name="Gonzalez J.B."/>
            <person name="Henrissat B."/>
            <person name="Kuo A."/>
            <person name="Liang C."/>
            <person name="Lipzen A."/>
            <person name="Lutzoni F."/>
            <person name="Magnuson J."/>
            <person name="Mondo S."/>
            <person name="Nolan M."/>
            <person name="Ohm R."/>
            <person name="Pangilinan J."/>
            <person name="Park H.-J.H."/>
            <person name="Ramirez L."/>
            <person name="Alfaro M."/>
            <person name="Sun H."/>
            <person name="Tritt A."/>
            <person name="Yoshinaga Y."/>
            <person name="Zwiers L.-H.L."/>
            <person name="Turgeon B.G."/>
            <person name="Goodwin S.B."/>
            <person name="Spatafora J.W."/>
            <person name="Crous P.W."/>
            <person name="Grigoriev I.V."/>
        </authorList>
    </citation>
    <scope>NUCLEOTIDE SEQUENCE [LARGE SCALE GENOMIC DNA]</scope>
    <source>
        <strain evidence="2 3">CBS 611.86</strain>
    </source>
</reference>
<feature type="transmembrane region" description="Helical" evidence="1">
    <location>
        <begin position="45"/>
        <end position="65"/>
    </location>
</feature>
<feature type="transmembrane region" description="Helical" evidence="1">
    <location>
        <begin position="71"/>
        <end position="91"/>
    </location>
</feature>
<feature type="transmembrane region" description="Helical" evidence="1">
    <location>
        <begin position="15"/>
        <end position="38"/>
    </location>
</feature>
<name>A0A7C8I189_9PLEO</name>
<keyword evidence="1" id="KW-0812">Transmembrane</keyword>
<evidence type="ECO:0000313" key="2">
    <source>
        <dbReference type="EMBL" id="KAF2868114.1"/>
    </source>
</evidence>